<keyword evidence="8" id="KW-1133">Transmembrane helix</keyword>
<dbReference type="Proteomes" id="UP000811609">
    <property type="component" value="Chromosome 15"/>
</dbReference>
<dbReference type="AlphaFoldDB" id="A0A8T1NA02"/>
<keyword evidence="8" id="KW-0812">Transmembrane</keyword>
<name>A0A8T1NA02_CARIL</name>
<sequence length="529" mass="59404">MDFLSPCVNSVVVGVLVIVLFFLHVLRRSRVSLLKTAPTPRGAWPIVGHLPLLGGTQPPHKTLGAMADKYGSVFTLRIGLHRAVVLSSWEMAKECFTTNDVAVSSRPKLVASKHMGYNYAMFGFTPHGSYWRELRKITTIELLSSRRLELLSHVRVSEIETSIEELYKRWSENKNESGQVLVELRQLFWDLNLNLILRMIAGKRYDVSATSDQAHKKEARSCQKAVKDFFHFLGVFVLSDAIPCLEWLDLGGHVKAMKRTAKDMDNIIGEWLEEHKRKRVLGEAKGEKDFMDVLLSILDGADLAGYDSDTINKATCLNMIAAGSDTNTVTLTWAISLLLNNLHVLKNAQKELDDQVGKERIVEDSDISKLVYLQAIVKETLRLYPAVPLGGPRELTENCMIGGYHIPKGTRLIVNIWKVQTDSKIWSDPLEFKPERFLSTHKDFDVRGKHFELIPFGGGRRVCPGATFALQVEHLTLARMLHMFEISTPSNAQVDMAESSGLTNMKATPLEVLITPRLPAKLYGSKTIK</sequence>
<protein>
    <recommendedName>
        <fullName evidence="11">Cytochrome P450</fullName>
    </recommendedName>
</protein>
<dbReference type="PANTHER" id="PTHR47947">
    <property type="entry name" value="CYTOCHROME P450 82C3-RELATED"/>
    <property type="match status" value="1"/>
</dbReference>
<dbReference type="FunFam" id="1.10.630.10:FF:000026">
    <property type="entry name" value="Cytochrome P450 82C4"/>
    <property type="match status" value="1"/>
</dbReference>
<keyword evidence="5 7" id="KW-0408">Iron</keyword>
<dbReference type="GO" id="GO:0005506">
    <property type="term" value="F:iron ion binding"/>
    <property type="evidence" value="ECO:0007669"/>
    <property type="project" value="InterPro"/>
</dbReference>
<feature type="transmembrane region" description="Helical" evidence="8">
    <location>
        <begin position="6"/>
        <end position="26"/>
    </location>
</feature>
<keyword evidence="10" id="KW-1185">Reference proteome</keyword>
<proteinExistence type="inferred from homology"/>
<accession>A0A8T1NA02</accession>
<dbReference type="GO" id="GO:0004497">
    <property type="term" value="F:monooxygenase activity"/>
    <property type="evidence" value="ECO:0007669"/>
    <property type="project" value="UniProtKB-KW"/>
</dbReference>
<comment type="caution">
    <text evidence="9">The sequence shown here is derived from an EMBL/GenBank/DDBJ whole genome shotgun (WGS) entry which is preliminary data.</text>
</comment>
<evidence type="ECO:0000256" key="8">
    <source>
        <dbReference type="SAM" id="Phobius"/>
    </source>
</evidence>
<evidence type="ECO:0000256" key="4">
    <source>
        <dbReference type="ARBA" id="ARBA00023002"/>
    </source>
</evidence>
<evidence type="ECO:0000256" key="1">
    <source>
        <dbReference type="ARBA" id="ARBA00010617"/>
    </source>
</evidence>
<keyword evidence="6 7" id="KW-0503">Monooxygenase</keyword>
<evidence type="ECO:0000256" key="7">
    <source>
        <dbReference type="RuleBase" id="RU000461"/>
    </source>
</evidence>
<dbReference type="PANTHER" id="PTHR47947:SF49">
    <property type="entry name" value="CYTOCHROME P450 FAMILY PROTEIN"/>
    <property type="match status" value="1"/>
</dbReference>
<dbReference type="PROSITE" id="PS00086">
    <property type="entry name" value="CYTOCHROME_P450"/>
    <property type="match status" value="1"/>
</dbReference>
<reference evidence="9" key="1">
    <citation type="submission" date="2020-12" db="EMBL/GenBank/DDBJ databases">
        <title>WGS assembly of Carya illinoinensis cv. Pawnee.</title>
        <authorList>
            <person name="Platts A."/>
            <person name="Shu S."/>
            <person name="Wright S."/>
            <person name="Barry K."/>
            <person name="Edger P."/>
            <person name="Pires J.C."/>
            <person name="Schmutz J."/>
        </authorList>
    </citation>
    <scope>NUCLEOTIDE SEQUENCE</scope>
    <source>
        <tissue evidence="9">Leaf</tissue>
    </source>
</reference>
<evidence type="ECO:0008006" key="11">
    <source>
        <dbReference type="Google" id="ProtNLM"/>
    </source>
</evidence>
<evidence type="ECO:0000256" key="2">
    <source>
        <dbReference type="ARBA" id="ARBA00022617"/>
    </source>
</evidence>
<evidence type="ECO:0000256" key="5">
    <source>
        <dbReference type="ARBA" id="ARBA00023004"/>
    </source>
</evidence>
<keyword evidence="3 7" id="KW-0479">Metal-binding</keyword>
<evidence type="ECO:0000313" key="9">
    <source>
        <dbReference type="EMBL" id="KAG6626671.1"/>
    </source>
</evidence>
<keyword evidence="4 7" id="KW-0560">Oxidoreductase</keyword>
<dbReference type="GO" id="GO:0020037">
    <property type="term" value="F:heme binding"/>
    <property type="evidence" value="ECO:0007669"/>
    <property type="project" value="InterPro"/>
</dbReference>
<evidence type="ECO:0000313" key="10">
    <source>
        <dbReference type="Proteomes" id="UP000811609"/>
    </source>
</evidence>
<gene>
    <name evidence="9" type="ORF">CIPAW_15G067300</name>
</gene>
<evidence type="ECO:0000256" key="6">
    <source>
        <dbReference type="ARBA" id="ARBA00023033"/>
    </source>
</evidence>
<dbReference type="GO" id="GO:0016705">
    <property type="term" value="F:oxidoreductase activity, acting on paired donors, with incorporation or reduction of molecular oxygen"/>
    <property type="evidence" value="ECO:0007669"/>
    <property type="project" value="InterPro"/>
</dbReference>
<organism evidence="9 10">
    <name type="scientific">Carya illinoinensis</name>
    <name type="common">Pecan</name>
    <dbReference type="NCBI Taxonomy" id="32201"/>
    <lineage>
        <taxon>Eukaryota</taxon>
        <taxon>Viridiplantae</taxon>
        <taxon>Streptophyta</taxon>
        <taxon>Embryophyta</taxon>
        <taxon>Tracheophyta</taxon>
        <taxon>Spermatophyta</taxon>
        <taxon>Magnoliopsida</taxon>
        <taxon>eudicotyledons</taxon>
        <taxon>Gunneridae</taxon>
        <taxon>Pentapetalae</taxon>
        <taxon>rosids</taxon>
        <taxon>fabids</taxon>
        <taxon>Fagales</taxon>
        <taxon>Juglandaceae</taxon>
        <taxon>Carya</taxon>
    </lineage>
</organism>
<dbReference type="InterPro" id="IPR001128">
    <property type="entry name" value="Cyt_P450"/>
</dbReference>
<comment type="similarity">
    <text evidence="1 7">Belongs to the cytochrome P450 family.</text>
</comment>
<keyword evidence="2 7" id="KW-0349">Heme</keyword>
<dbReference type="InterPro" id="IPR050651">
    <property type="entry name" value="Plant_Cytochrome_P450_Monoox"/>
</dbReference>
<dbReference type="CDD" id="cd20654">
    <property type="entry name" value="CYP82"/>
    <property type="match status" value="1"/>
</dbReference>
<dbReference type="Pfam" id="PF00067">
    <property type="entry name" value="p450"/>
    <property type="match status" value="1"/>
</dbReference>
<keyword evidence="8" id="KW-0472">Membrane</keyword>
<dbReference type="InterPro" id="IPR017972">
    <property type="entry name" value="Cyt_P450_CS"/>
</dbReference>
<dbReference type="EMBL" id="CM031823">
    <property type="protein sequence ID" value="KAG6626671.1"/>
    <property type="molecule type" value="Genomic_DNA"/>
</dbReference>
<evidence type="ECO:0000256" key="3">
    <source>
        <dbReference type="ARBA" id="ARBA00022723"/>
    </source>
</evidence>